<organism evidence="1 2">
    <name type="scientific">Gossypium stocksii</name>
    <dbReference type="NCBI Taxonomy" id="47602"/>
    <lineage>
        <taxon>Eukaryota</taxon>
        <taxon>Viridiplantae</taxon>
        <taxon>Streptophyta</taxon>
        <taxon>Embryophyta</taxon>
        <taxon>Tracheophyta</taxon>
        <taxon>Spermatophyta</taxon>
        <taxon>Magnoliopsida</taxon>
        <taxon>eudicotyledons</taxon>
        <taxon>Gunneridae</taxon>
        <taxon>Pentapetalae</taxon>
        <taxon>rosids</taxon>
        <taxon>malvids</taxon>
        <taxon>Malvales</taxon>
        <taxon>Malvaceae</taxon>
        <taxon>Malvoideae</taxon>
        <taxon>Gossypium</taxon>
    </lineage>
</organism>
<gene>
    <name evidence="1" type="ORF">J1N35_018724</name>
</gene>
<dbReference type="EMBL" id="JAIQCV010000006">
    <property type="protein sequence ID" value="KAH1091467.1"/>
    <property type="molecule type" value="Genomic_DNA"/>
</dbReference>
<proteinExistence type="predicted"/>
<protein>
    <submittedName>
        <fullName evidence="1">Uncharacterized protein</fullName>
    </submittedName>
</protein>
<dbReference type="OrthoDB" id="10571089at2759"/>
<evidence type="ECO:0000313" key="2">
    <source>
        <dbReference type="Proteomes" id="UP000828251"/>
    </source>
</evidence>
<evidence type="ECO:0000313" key="1">
    <source>
        <dbReference type="EMBL" id="KAH1091467.1"/>
    </source>
</evidence>
<sequence length="150" mass="16697">MSRRVKSIIYYDGQIYNTQFRVVLIGAKSMEFEFNSIQMREVQTKIRRKVEGSTWGGITSETHLETVISSYIERENVVIELYVKFVDADGSGPSSTTVTANTGIEVEVESSTTILCSGFSSILQSGYYNVPETSIGRHLSVSKSDLNFGD</sequence>
<comment type="caution">
    <text evidence="1">The sequence shown here is derived from an EMBL/GenBank/DDBJ whole genome shotgun (WGS) entry which is preliminary data.</text>
</comment>
<name>A0A9D3VQV9_9ROSI</name>
<dbReference type="Proteomes" id="UP000828251">
    <property type="component" value="Unassembled WGS sequence"/>
</dbReference>
<keyword evidence="2" id="KW-1185">Reference proteome</keyword>
<dbReference type="AlphaFoldDB" id="A0A9D3VQV9"/>
<reference evidence="1 2" key="1">
    <citation type="journal article" date="2021" name="Plant Biotechnol. J.">
        <title>Multi-omics assisted identification of the key and species-specific regulatory components of drought-tolerant mechanisms in Gossypium stocksii.</title>
        <authorList>
            <person name="Yu D."/>
            <person name="Ke L."/>
            <person name="Zhang D."/>
            <person name="Wu Y."/>
            <person name="Sun Y."/>
            <person name="Mei J."/>
            <person name="Sun J."/>
            <person name="Sun Y."/>
        </authorList>
    </citation>
    <scope>NUCLEOTIDE SEQUENCE [LARGE SCALE GENOMIC DNA]</scope>
    <source>
        <strain evidence="2">cv. E1</strain>
        <tissue evidence="1">Leaf</tissue>
    </source>
</reference>
<accession>A0A9D3VQV9</accession>